<comment type="caution">
    <text evidence="1">The sequence shown here is derived from an EMBL/GenBank/DDBJ whole genome shotgun (WGS) entry which is preliminary data.</text>
</comment>
<gene>
    <name evidence="1" type="ORF">F3Y22_tig00111096pilonHSYRG00078</name>
</gene>
<evidence type="ECO:0000313" key="2">
    <source>
        <dbReference type="Proteomes" id="UP000436088"/>
    </source>
</evidence>
<proteinExistence type="predicted"/>
<organism evidence="1 2">
    <name type="scientific">Hibiscus syriacus</name>
    <name type="common">Rose of Sharon</name>
    <dbReference type="NCBI Taxonomy" id="106335"/>
    <lineage>
        <taxon>Eukaryota</taxon>
        <taxon>Viridiplantae</taxon>
        <taxon>Streptophyta</taxon>
        <taxon>Embryophyta</taxon>
        <taxon>Tracheophyta</taxon>
        <taxon>Spermatophyta</taxon>
        <taxon>Magnoliopsida</taxon>
        <taxon>eudicotyledons</taxon>
        <taxon>Gunneridae</taxon>
        <taxon>Pentapetalae</taxon>
        <taxon>rosids</taxon>
        <taxon>malvids</taxon>
        <taxon>Malvales</taxon>
        <taxon>Malvaceae</taxon>
        <taxon>Malvoideae</taxon>
        <taxon>Hibiscus</taxon>
    </lineage>
</organism>
<name>A0A6A2Z276_HIBSY</name>
<dbReference type="AlphaFoldDB" id="A0A6A2Z276"/>
<sequence>MNQQAPCKCPFTQTKYSTIRSPNTSRLAALLGRAEPRTPHPLVERYLSSDHASPRLGSHESPKYPSIYPQIVFFNPIGCSQGSLMNNRSPRHFFVKKFRPDVLETGPALSPSEEEDLLEFRLGGFGVSRGCSVVVGRQSARHSKGVRPPHVVAGAMAETAVHGFGELFARGGEGRLRALALLLGDWG</sequence>
<accession>A0A6A2Z276</accession>
<dbReference type="EMBL" id="VEPZ02001230">
    <property type="protein sequence ID" value="KAE8685509.1"/>
    <property type="molecule type" value="Genomic_DNA"/>
</dbReference>
<dbReference type="Proteomes" id="UP000436088">
    <property type="component" value="Unassembled WGS sequence"/>
</dbReference>
<protein>
    <submittedName>
        <fullName evidence="1">Uncharacterized protein</fullName>
    </submittedName>
</protein>
<keyword evidence="2" id="KW-1185">Reference proteome</keyword>
<reference evidence="1" key="1">
    <citation type="submission" date="2019-09" db="EMBL/GenBank/DDBJ databases">
        <title>Draft genome information of white flower Hibiscus syriacus.</title>
        <authorList>
            <person name="Kim Y.-M."/>
        </authorList>
    </citation>
    <scope>NUCLEOTIDE SEQUENCE [LARGE SCALE GENOMIC DNA]</scope>
    <source>
        <strain evidence="1">YM2019G1</strain>
    </source>
</reference>
<evidence type="ECO:0000313" key="1">
    <source>
        <dbReference type="EMBL" id="KAE8685509.1"/>
    </source>
</evidence>